<dbReference type="GO" id="GO:0016301">
    <property type="term" value="F:kinase activity"/>
    <property type="evidence" value="ECO:0007669"/>
    <property type="project" value="UniProtKB-KW"/>
</dbReference>
<evidence type="ECO:0000256" key="2">
    <source>
        <dbReference type="ARBA" id="ARBA00022840"/>
    </source>
</evidence>
<evidence type="ECO:0000313" key="5">
    <source>
        <dbReference type="Proteomes" id="UP000237271"/>
    </source>
</evidence>
<keyword evidence="4" id="KW-0808">Transferase</keyword>
<keyword evidence="4" id="KW-0418">Kinase</keyword>
<dbReference type="Gene3D" id="3.30.200.20">
    <property type="entry name" value="Phosphorylase Kinase, domain 1"/>
    <property type="match status" value="1"/>
</dbReference>
<proteinExistence type="predicted"/>
<dbReference type="Gene3D" id="1.10.510.10">
    <property type="entry name" value="Transferase(Phosphotransferase) domain 1"/>
    <property type="match status" value="1"/>
</dbReference>
<keyword evidence="2" id="KW-0067">ATP-binding</keyword>
<dbReference type="SUPFAM" id="SSF56112">
    <property type="entry name" value="Protein kinase-like (PK-like)"/>
    <property type="match status" value="1"/>
</dbReference>
<comment type="caution">
    <text evidence="4">The sequence shown here is derived from an EMBL/GenBank/DDBJ whole genome shotgun (WGS) entry which is preliminary data.</text>
</comment>
<evidence type="ECO:0000256" key="1">
    <source>
        <dbReference type="ARBA" id="ARBA00022741"/>
    </source>
</evidence>
<evidence type="ECO:0000313" key="4">
    <source>
        <dbReference type="EMBL" id="POM60889.1"/>
    </source>
</evidence>
<dbReference type="InterPro" id="IPR011009">
    <property type="entry name" value="Kinase-like_dom_sf"/>
</dbReference>
<dbReference type="OrthoDB" id="59673at2759"/>
<dbReference type="GO" id="GO:0005524">
    <property type="term" value="F:ATP binding"/>
    <property type="evidence" value="ECO:0007669"/>
    <property type="project" value="UniProtKB-KW"/>
</dbReference>
<organism evidence="4 5">
    <name type="scientific">Phytophthora palmivora</name>
    <dbReference type="NCBI Taxonomy" id="4796"/>
    <lineage>
        <taxon>Eukaryota</taxon>
        <taxon>Sar</taxon>
        <taxon>Stramenopiles</taxon>
        <taxon>Oomycota</taxon>
        <taxon>Peronosporomycetes</taxon>
        <taxon>Peronosporales</taxon>
        <taxon>Peronosporaceae</taxon>
        <taxon>Phytophthora</taxon>
    </lineage>
</organism>
<dbReference type="AlphaFoldDB" id="A0A2P4X5S6"/>
<feature type="region of interest" description="Disordered" evidence="3">
    <location>
        <begin position="95"/>
        <end position="127"/>
    </location>
</feature>
<dbReference type="InterPro" id="IPR050117">
    <property type="entry name" value="MAPK"/>
</dbReference>
<accession>A0A2P4X5S6</accession>
<dbReference type="EMBL" id="NCKW01016641">
    <property type="protein sequence ID" value="POM60889.1"/>
    <property type="molecule type" value="Genomic_DNA"/>
</dbReference>
<dbReference type="Proteomes" id="UP000237271">
    <property type="component" value="Unassembled WGS sequence"/>
</dbReference>
<sequence length="127" mass="14338">MKNQPMRPGVPFVKLFPKASPEAIDLLQSMLVFDPAKRISVEEALEHPYLASLHNLEDEPVADSAFSFDFEKEDLTESRLKELIFEEILKIHPDAPRSPLKKHHAGLNSPPTEQVLSPSMTRSHAQD</sequence>
<protein>
    <submittedName>
        <fullName evidence="4">CMGC/MAPK protein kinase</fullName>
    </submittedName>
</protein>
<keyword evidence="1" id="KW-0547">Nucleotide-binding</keyword>
<evidence type="ECO:0000256" key="3">
    <source>
        <dbReference type="SAM" id="MobiDB-lite"/>
    </source>
</evidence>
<dbReference type="PANTHER" id="PTHR24055">
    <property type="entry name" value="MITOGEN-ACTIVATED PROTEIN KINASE"/>
    <property type="match status" value="1"/>
</dbReference>
<name>A0A2P4X5S6_9STRA</name>
<feature type="compositionally biased region" description="Polar residues" evidence="3">
    <location>
        <begin position="109"/>
        <end position="127"/>
    </location>
</feature>
<gene>
    <name evidence="4" type="ORF">PHPALM_30195</name>
</gene>
<keyword evidence="5" id="KW-1185">Reference proteome</keyword>
<reference evidence="4 5" key="1">
    <citation type="journal article" date="2017" name="Genome Biol. Evol.">
        <title>Phytophthora megakarya and P. palmivora, closely related causal agents of cacao black pod rot, underwent increases in genome sizes and gene numbers by different mechanisms.</title>
        <authorList>
            <person name="Ali S.S."/>
            <person name="Shao J."/>
            <person name="Lary D.J."/>
            <person name="Kronmiller B."/>
            <person name="Shen D."/>
            <person name="Strem M.D."/>
            <person name="Amoako-Attah I."/>
            <person name="Akrofi A.Y."/>
            <person name="Begoude B.A."/>
            <person name="Ten Hoopen G.M."/>
            <person name="Coulibaly K."/>
            <person name="Kebe B.I."/>
            <person name="Melnick R.L."/>
            <person name="Guiltinan M.J."/>
            <person name="Tyler B.M."/>
            <person name="Meinhardt L.W."/>
            <person name="Bailey B.A."/>
        </authorList>
    </citation>
    <scope>NUCLEOTIDE SEQUENCE [LARGE SCALE GENOMIC DNA]</scope>
    <source>
        <strain evidence="5">sbr112.9</strain>
    </source>
</reference>